<organism evidence="2 3">
    <name type="scientific">Diaporthe australafricana</name>
    <dbReference type="NCBI Taxonomy" id="127596"/>
    <lineage>
        <taxon>Eukaryota</taxon>
        <taxon>Fungi</taxon>
        <taxon>Dikarya</taxon>
        <taxon>Ascomycota</taxon>
        <taxon>Pezizomycotina</taxon>
        <taxon>Sordariomycetes</taxon>
        <taxon>Sordariomycetidae</taxon>
        <taxon>Diaporthales</taxon>
        <taxon>Diaporthaceae</taxon>
        <taxon>Diaporthe</taxon>
    </lineage>
</organism>
<sequence>MPDFKEIAKRGWHPDKNETTFRGQVGAVFGRNSNAQKNAERDVTPISHLVDPASFAPPPKRTGSGVLPPPGIASANARLGSSSPAQQYGYADQDQGVEEPPAPPRPYRVDTTGLSTSHLPPPPGRRDGADGRDPAVSPPPPPYSAAAKPPPPSLPPRLPPRNGNASPGPSPGLPAPAAPSRQTGFLNQGAVDRLGSAGVSVPGLGIGGGNKQILPPPPPSRSGASSPAPPPAAPASGSGSGTMSELQSRFSKFGGFGSKSSPSPPPTQGSPAQGTPTQGTTWAQKQAALKTMSDFKKNPSAVSLTDAKSAASTANNFRERHGEQVASGVSKANSLDQKHGVSGKVGGYLGNASGGSGAEAGRTPSPAQSHLSTISNAAGLLGKKKPPPPPPPKKKPELGGNPVDTGDHDAPPPVPMSTRPF</sequence>
<evidence type="ECO:0000313" key="3">
    <source>
        <dbReference type="Proteomes" id="UP001583177"/>
    </source>
</evidence>
<evidence type="ECO:0000313" key="2">
    <source>
        <dbReference type="EMBL" id="KAL1880657.1"/>
    </source>
</evidence>
<feature type="compositionally biased region" description="Gly residues" evidence="1">
    <location>
        <begin position="343"/>
        <end position="358"/>
    </location>
</feature>
<accession>A0ABR3XYE0</accession>
<feature type="compositionally biased region" description="Basic and acidic residues" evidence="1">
    <location>
        <begin position="1"/>
        <end position="19"/>
    </location>
</feature>
<dbReference type="EMBL" id="JAWRVE010000007">
    <property type="protein sequence ID" value="KAL1880657.1"/>
    <property type="molecule type" value="Genomic_DNA"/>
</dbReference>
<comment type="caution">
    <text evidence="2">The sequence shown here is derived from an EMBL/GenBank/DDBJ whole genome shotgun (WGS) entry which is preliminary data.</text>
</comment>
<feature type="region of interest" description="Disordered" evidence="1">
    <location>
        <begin position="1"/>
        <end position="421"/>
    </location>
</feature>
<feature type="compositionally biased region" description="Pro residues" evidence="1">
    <location>
        <begin position="168"/>
        <end position="177"/>
    </location>
</feature>
<feature type="compositionally biased region" description="Pro residues" evidence="1">
    <location>
        <begin position="136"/>
        <end position="159"/>
    </location>
</feature>
<keyword evidence="3" id="KW-1185">Reference proteome</keyword>
<feature type="compositionally biased region" description="Low complexity" evidence="1">
    <location>
        <begin position="269"/>
        <end position="281"/>
    </location>
</feature>
<name>A0ABR3XYE0_9PEZI</name>
<evidence type="ECO:0008006" key="4">
    <source>
        <dbReference type="Google" id="ProtNLM"/>
    </source>
</evidence>
<feature type="compositionally biased region" description="Low complexity" evidence="1">
    <location>
        <begin position="250"/>
        <end position="261"/>
    </location>
</feature>
<gene>
    <name evidence="2" type="ORF">Daus18300_001269</name>
</gene>
<protein>
    <recommendedName>
        <fullName evidence="4">GMP synthase</fullName>
    </recommendedName>
</protein>
<evidence type="ECO:0000256" key="1">
    <source>
        <dbReference type="SAM" id="MobiDB-lite"/>
    </source>
</evidence>
<dbReference type="Proteomes" id="UP001583177">
    <property type="component" value="Unassembled WGS sequence"/>
</dbReference>
<feature type="compositionally biased region" description="Polar residues" evidence="1">
    <location>
        <begin position="365"/>
        <end position="376"/>
    </location>
</feature>
<reference evidence="2 3" key="1">
    <citation type="journal article" date="2024" name="IMA Fungus">
        <title>IMA Genome - F19 : A genome assembly and annotation guide to empower mycologists, including annotated draft genome sequences of Ceratocystis pirilliformis, Diaporthe australafricana, Fusarium ophioides, Paecilomyces lecythidis, and Sporothrix stenoceras.</title>
        <authorList>
            <person name="Aylward J."/>
            <person name="Wilson A.M."/>
            <person name="Visagie C.M."/>
            <person name="Spraker J."/>
            <person name="Barnes I."/>
            <person name="Buitendag C."/>
            <person name="Ceriani C."/>
            <person name="Del Mar Angel L."/>
            <person name="du Plessis D."/>
            <person name="Fuchs T."/>
            <person name="Gasser K."/>
            <person name="Kramer D."/>
            <person name="Li W."/>
            <person name="Munsamy K."/>
            <person name="Piso A."/>
            <person name="Price J.L."/>
            <person name="Sonnekus B."/>
            <person name="Thomas C."/>
            <person name="van der Nest A."/>
            <person name="van Dijk A."/>
            <person name="van Heerden A."/>
            <person name="van Vuuren N."/>
            <person name="Yilmaz N."/>
            <person name="Duong T.A."/>
            <person name="van der Merwe N.A."/>
            <person name="Wingfield M.J."/>
            <person name="Wingfield B.D."/>
        </authorList>
    </citation>
    <scope>NUCLEOTIDE SEQUENCE [LARGE SCALE GENOMIC DNA]</scope>
    <source>
        <strain evidence="2 3">CMW 18300</strain>
    </source>
</reference>
<proteinExistence type="predicted"/>
<feature type="compositionally biased region" description="Basic and acidic residues" evidence="1">
    <location>
        <begin position="124"/>
        <end position="133"/>
    </location>
</feature>